<proteinExistence type="predicted"/>
<keyword evidence="4" id="KW-1185">Reference proteome</keyword>
<feature type="transmembrane region" description="Helical" evidence="2">
    <location>
        <begin position="55"/>
        <end position="76"/>
    </location>
</feature>
<name>A0ABD0KBC6_9CAEN</name>
<evidence type="ECO:0000256" key="2">
    <source>
        <dbReference type="SAM" id="Phobius"/>
    </source>
</evidence>
<protein>
    <submittedName>
        <fullName evidence="3">Uncharacterized protein</fullName>
    </submittedName>
</protein>
<evidence type="ECO:0000313" key="4">
    <source>
        <dbReference type="Proteomes" id="UP001519460"/>
    </source>
</evidence>
<gene>
    <name evidence="3" type="ORF">BaRGS_00024370</name>
</gene>
<keyword evidence="2" id="KW-1133">Transmembrane helix</keyword>
<sequence length="118" mass="12535">GASQSLSEGIAGKTAGRKKSISSFAPRRAFSGAFSVTAAARPDSHQQNSQSVIRFFFPGLVVLFDFGIICAGLCLCNKIQPVVEAGTALLQRNDLVLARRLQRDTTAGTAQVRIELLA</sequence>
<dbReference type="EMBL" id="JACVVK020000211">
    <property type="protein sequence ID" value="KAK7484365.1"/>
    <property type="molecule type" value="Genomic_DNA"/>
</dbReference>
<comment type="caution">
    <text evidence="3">The sequence shown here is derived from an EMBL/GenBank/DDBJ whole genome shotgun (WGS) entry which is preliminary data.</text>
</comment>
<keyword evidence="2" id="KW-0472">Membrane</keyword>
<dbReference type="AlphaFoldDB" id="A0ABD0KBC6"/>
<dbReference type="Proteomes" id="UP001519460">
    <property type="component" value="Unassembled WGS sequence"/>
</dbReference>
<reference evidence="3 4" key="1">
    <citation type="journal article" date="2023" name="Sci. Data">
        <title>Genome assembly of the Korean intertidal mud-creeper Batillaria attramentaria.</title>
        <authorList>
            <person name="Patra A.K."/>
            <person name="Ho P.T."/>
            <person name="Jun S."/>
            <person name="Lee S.J."/>
            <person name="Kim Y."/>
            <person name="Won Y.J."/>
        </authorList>
    </citation>
    <scope>NUCLEOTIDE SEQUENCE [LARGE SCALE GENOMIC DNA]</scope>
    <source>
        <strain evidence="3">Wonlab-2016</strain>
    </source>
</reference>
<feature type="region of interest" description="Disordered" evidence="1">
    <location>
        <begin position="1"/>
        <end position="20"/>
    </location>
</feature>
<keyword evidence="2" id="KW-0812">Transmembrane</keyword>
<evidence type="ECO:0000313" key="3">
    <source>
        <dbReference type="EMBL" id="KAK7484365.1"/>
    </source>
</evidence>
<organism evidence="3 4">
    <name type="scientific">Batillaria attramentaria</name>
    <dbReference type="NCBI Taxonomy" id="370345"/>
    <lineage>
        <taxon>Eukaryota</taxon>
        <taxon>Metazoa</taxon>
        <taxon>Spiralia</taxon>
        <taxon>Lophotrochozoa</taxon>
        <taxon>Mollusca</taxon>
        <taxon>Gastropoda</taxon>
        <taxon>Caenogastropoda</taxon>
        <taxon>Sorbeoconcha</taxon>
        <taxon>Cerithioidea</taxon>
        <taxon>Batillariidae</taxon>
        <taxon>Batillaria</taxon>
    </lineage>
</organism>
<evidence type="ECO:0000256" key="1">
    <source>
        <dbReference type="SAM" id="MobiDB-lite"/>
    </source>
</evidence>
<feature type="non-terminal residue" evidence="3">
    <location>
        <position position="1"/>
    </location>
</feature>
<accession>A0ABD0KBC6</accession>